<evidence type="ECO:0008006" key="4">
    <source>
        <dbReference type="Google" id="ProtNLM"/>
    </source>
</evidence>
<feature type="region of interest" description="Disordered" evidence="1">
    <location>
        <begin position="58"/>
        <end position="134"/>
    </location>
</feature>
<evidence type="ECO:0000313" key="3">
    <source>
        <dbReference type="Proteomes" id="UP000003793"/>
    </source>
</evidence>
<dbReference type="AlphaFoldDB" id="C0BB39"/>
<feature type="compositionally biased region" description="Acidic residues" evidence="1">
    <location>
        <begin position="98"/>
        <end position="111"/>
    </location>
</feature>
<reference evidence="2 3" key="2">
    <citation type="submission" date="2009-03" db="EMBL/GenBank/DDBJ databases">
        <title>Draft genome sequence of Coprococcus comes (ATCC 27758).</title>
        <authorList>
            <person name="Sudarsanam P."/>
            <person name="Ley R."/>
            <person name="Guruge J."/>
            <person name="Turnbaugh P.J."/>
            <person name="Mahowald M."/>
            <person name="Liep D."/>
            <person name="Gordon J."/>
        </authorList>
    </citation>
    <scope>NUCLEOTIDE SEQUENCE [LARGE SCALE GENOMIC DNA]</scope>
    <source>
        <strain evidence="2 3">ATCC 27758</strain>
    </source>
</reference>
<evidence type="ECO:0000256" key="1">
    <source>
        <dbReference type="SAM" id="MobiDB-lite"/>
    </source>
</evidence>
<comment type="caution">
    <text evidence="2">The sequence shown here is derived from an EMBL/GenBank/DDBJ whole genome shotgun (WGS) entry which is preliminary data.</text>
</comment>
<feature type="compositionally biased region" description="Acidic residues" evidence="1">
    <location>
        <begin position="58"/>
        <end position="80"/>
    </location>
</feature>
<dbReference type="Proteomes" id="UP000003793">
    <property type="component" value="Unassembled WGS sequence"/>
</dbReference>
<gene>
    <name evidence="2" type="ORF">COPCOM_02295</name>
</gene>
<organism evidence="2 3">
    <name type="scientific">Coprococcus comes ATCC 27758</name>
    <dbReference type="NCBI Taxonomy" id="470146"/>
    <lineage>
        <taxon>Bacteria</taxon>
        <taxon>Bacillati</taxon>
        <taxon>Bacillota</taxon>
        <taxon>Clostridia</taxon>
        <taxon>Lachnospirales</taxon>
        <taxon>Lachnospiraceae</taxon>
        <taxon>Coprococcus</taxon>
    </lineage>
</organism>
<dbReference type="HOGENOM" id="CLU_1892637_0_0_9"/>
<evidence type="ECO:0000313" key="2">
    <source>
        <dbReference type="EMBL" id="EEG89313.1"/>
    </source>
</evidence>
<sequence>MYTIFHDELSHLPYLTGRDQERSSNMAKNFGKILLGLTAAGAAGAGAYYWLKNRHNEEPEDEFDDSFEEDDFELDDDLGEVPERGYTTLTPSSAKEETSEESEEKTDDAEAGPEAASQTPETDSEESDPASEEV</sequence>
<reference evidence="2 3" key="1">
    <citation type="submission" date="2009-02" db="EMBL/GenBank/DDBJ databases">
        <authorList>
            <person name="Fulton L."/>
            <person name="Clifton S."/>
            <person name="Fulton B."/>
            <person name="Xu J."/>
            <person name="Minx P."/>
            <person name="Pepin K.H."/>
            <person name="Johnson M."/>
            <person name="Bhonagiri V."/>
            <person name="Nash W.E."/>
            <person name="Mardis E.R."/>
            <person name="Wilson R.K."/>
        </authorList>
    </citation>
    <scope>NUCLEOTIDE SEQUENCE [LARGE SCALE GENOMIC DNA]</scope>
    <source>
        <strain evidence="2 3">ATCC 27758</strain>
    </source>
</reference>
<dbReference type="EMBL" id="ABVR01000041">
    <property type="protein sequence ID" value="EEG89313.1"/>
    <property type="molecule type" value="Genomic_DNA"/>
</dbReference>
<feature type="compositionally biased region" description="Acidic residues" evidence="1">
    <location>
        <begin position="122"/>
        <end position="134"/>
    </location>
</feature>
<accession>C0BB39</accession>
<proteinExistence type="predicted"/>
<protein>
    <recommendedName>
        <fullName evidence="4">DUF4366 domain-containing protein</fullName>
    </recommendedName>
</protein>
<name>C0BB39_9FIRM</name>